<comment type="caution">
    <text evidence="1">The sequence shown here is derived from an EMBL/GenBank/DDBJ whole genome shotgun (WGS) entry which is preliminary data.</text>
</comment>
<dbReference type="AlphaFoldDB" id="A0AA37IHK2"/>
<organism evidence="1 2">
    <name type="scientific">Caballeronia novacaledonica</name>
    <dbReference type="NCBI Taxonomy" id="1544861"/>
    <lineage>
        <taxon>Bacteria</taxon>
        <taxon>Pseudomonadati</taxon>
        <taxon>Pseudomonadota</taxon>
        <taxon>Betaproteobacteria</taxon>
        <taxon>Burkholderiales</taxon>
        <taxon>Burkholderiaceae</taxon>
        <taxon>Caballeronia</taxon>
    </lineage>
</organism>
<evidence type="ECO:0000313" key="1">
    <source>
        <dbReference type="EMBL" id="GJH29807.1"/>
    </source>
</evidence>
<evidence type="ECO:0000313" key="2">
    <source>
        <dbReference type="Proteomes" id="UP001055111"/>
    </source>
</evidence>
<dbReference type="Proteomes" id="UP001055111">
    <property type="component" value="Unassembled WGS sequence"/>
</dbReference>
<proteinExistence type="predicted"/>
<dbReference type="EMBL" id="BPUS01000027">
    <property type="protein sequence ID" value="GJH29807.1"/>
    <property type="molecule type" value="Genomic_DNA"/>
</dbReference>
<accession>A0AA37IHK2</accession>
<sequence length="30" mass="3460">MLARDGLEEQRIHALSLDETLEYIDLAICQ</sequence>
<reference evidence="1" key="1">
    <citation type="submission" date="2022-09" db="EMBL/GenBank/DDBJ databases">
        <title>Isolation and characterization of 3-chlorobenzoate degrading bacteria from soils in Shizuoka.</title>
        <authorList>
            <person name="Ifat A."/>
            <person name="Ogawa N."/>
            <person name="Kimbara K."/>
            <person name="Moriuchi R."/>
            <person name="Dohra H."/>
            <person name="Shintani M."/>
        </authorList>
    </citation>
    <scope>NUCLEOTIDE SEQUENCE</scope>
    <source>
        <strain evidence="1">19CS4-2</strain>
    </source>
</reference>
<name>A0AA37IHK2_9BURK</name>
<protein>
    <submittedName>
        <fullName evidence="1">Uncharacterized protein</fullName>
    </submittedName>
</protein>
<gene>
    <name evidence="1" type="ORF">CBA19CS42_34845</name>
</gene>